<dbReference type="Proteomes" id="UP000250668">
    <property type="component" value="Unassembled WGS sequence"/>
</dbReference>
<evidence type="ECO:0000313" key="5">
    <source>
        <dbReference type="EMBL" id="GBA95414.1"/>
    </source>
</evidence>
<keyword evidence="3 4" id="KW-0012">Acyltransferase</keyword>
<organism evidence="5 6">
    <name type="scientific">Lactobacillus gasseri</name>
    <dbReference type="NCBI Taxonomy" id="1596"/>
    <lineage>
        <taxon>Bacteria</taxon>
        <taxon>Bacillati</taxon>
        <taxon>Bacillota</taxon>
        <taxon>Bacilli</taxon>
        <taxon>Lactobacillales</taxon>
        <taxon>Lactobacillaceae</taxon>
        <taxon>Lactobacillus</taxon>
    </lineage>
</organism>
<name>A0AB33ZUU9_LACGS</name>
<accession>A0AB33ZUU9</accession>
<dbReference type="EC" id="2.3.1.-" evidence="4"/>
<evidence type="ECO:0000256" key="1">
    <source>
        <dbReference type="ARBA" id="ARBA00006383"/>
    </source>
</evidence>
<proteinExistence type="inferred from homology"/>
<evidence type="ECO:0000256" key="3">
    <source>
        <dbReference type="ARBA" id="ARBA00023315"/>
    </source>
</evidence>
<comment type="caution">
    <text evidence="5">The sequence shown here is derived from an EMBL/GenBank/DDBJ whole genome shotgun (WGS) entry which is preliminary data.</text>
</comment>
<dbReference type="PANTHER" id="PTHR11104:SF0">
    <property type="entry name" value="SPBETA PROPHAGE-DERIVED AMINOGLYCOSIDE N(3')-ACETYLTRANSFERASE-LIKE PROTEIN YOKD"/>
    <property type="match status" value="1"/>
</dbReference>
<dbReference type="AlphaFoldDB" id="A0AB33ZUU9"/>
<dbReference type="PANTHER" id="PTHR11104">
    <property type="entry name" value="AMINOGLYCOSIDE N3-ACETYLTRANSFERASE"/>
    <property type="match status" value="1"/>
</dbReference>
<protein>
    <recommendedName>
        <fullName evidence="4">Aminoglycoside N(3)-acetyltransferase</fullName>
        <ecNumber evidence="4">2.3.1.-</ecNumber>
    </recommendedName>
</protein>
<dbReference type="GO" id="GO:0046677">
    <property type="term" value="P:response to antibiotic"/>
    <property type="evidence" value="ECO:0007669"/>
    <property type="project" value="UniProtKB-KW"/>
</dbReference>
<dbReference type="InterPro" id="IPR003679">
    <property type="entry name" value="Amioglycoside_AcTrfase"/>
</dbReference>
<dbReference type="SUPFAM" id="SSF110710">
    <property type="entry name" value="TTHA0583/YokD-like"/>
    <property type="match status" value="1"/>
</dbReference>
<keyword evidence="2 4" id="KW-0808">Transferase</keyword>
<evidence type="ECO:0000256" key="2">
    <source>
        <dbReference type="ARBA" id="ARBA00022679"/>
    </source>
</evidence>
<sequence>MTQDIITTITTKDDFKNTFISAQIKTTDKVMVHTALSKFYYVPGGPESLVQALEETINQGTIMMPSEVTTNCDPADWEYPPVKQDLIQLVRDNMPPYNPDTSPSEGLGITPEYFRTLPDVVRSCHPYLPIAIWGKDKVQIANKQPLDMPYGLNSPLDYLYQNDGKIIFLGTDYETCTMLHYAESTIGRKTETCSAATGIDKNGKTIWTDYQNIDMDSYDDFNDLGLAFERNFPNEFNQVKLNNSFIKVIKVKPLINFARVWFKKKDKNNLQSLEL</sequence>
<dbReference type="Pfam" id="PF02522">
    <property type="entry name" value="Antibiotic_NAT"/>
    <property type="match status" value="1"/>
</dbReference>
<keyword evidence="4" id="KW-0046">Antibiotic resistance</keyword>
<comment type="similarity">
    <text evidence="1 4">Belongs to the antibiotic N-acetyltransferase family.</text>
</comment>
<dbReference type="RefSeq" id="WP_095669641.1">
    <property type="nucleotide sequence ID" value="NZ_BEXJ01000001.1"/>
</dbReference>
<reference evidence="5 6" key="1">
    <citation type="journal article" date="2018" name="Int. J. Syst. Evol. Microbiol.">
        <title>Lactobacillus paragasseri sp. nov., a sister taxon of Lactobacillus gasseri, based on whole-genome sequence analyses.</title>
        <authorList>
            <person name="Tanizawa Y."/>
            <person name="Tada I."/>
            <person name="Kobayashi H."/>
            <person name="Endo A."/>
            <person name="Maeno S."/>
            <person name="Toyoda A."/>
            <person name="Arita M."/>
            <person name="Nakamura Y."/>
            <person name="Sakamoto M."/>
            <person name="Ohkuma M."/>
            <person name="Tohno M."/>
        </authorList>
    </citation>
    <scope>NUCLEOTIDE SEQUENCE [LARGE SCALE GENOMIC DNA]</scope>
    <source>
        <strain evidence="5 6">JCM 1025</strain>
    </source>
</reference>
<comment type="catalytic activity">
    <reaction evidence="4">
        <text>a 2-deoxystreptamine antibiotic + acetyl-CoA = an N(3)-acetyl-2-deoxystreptamine antibiotic + CoA + H(+)</text>
        <dbReference type="Rhea" id="RHEA:12665"/>
        <dbReference type="ChEBI" id="CHEBI:15378"/>
        <dbReference type="ChEBI" id="CHEBI:57287"/>
        <dbReference type="ChEBI" id="CHEBI:57288"/>
        <dbReference type="ChEBI" id="CHEBI:57921"/>
        <dbReference type="ChEBI" id="CHEBI:77452"/>
        <dbReference type="EC" id="2.3.1.81"/>
    </reaction>
</comment>
<dbReference type="EMBL" id="BEXJ01000001">
    <property type="protein sequence ID" value="GBA95414.1"/>
    <property type="molecule type" value="Genomic_DNA"/>
</dbReference>
<gene>
    <name evidence="5" type="ORF">LJCM1025_04880</name>
</gene>
<dbReference type="GO" id="GO:0046353">
    <property type="term" value="F:aminoglycoside 3-N-acetyltransferase activity"/>
    <property type="evidence" value="ECO:0007669"/>
    <property type="project" value="UniProtKB-EC"/>
</dbReference>
<evidence type="ECO:0000313" key="6">
    <source>
        <dbReference type="Proteomes" id="UP000250668"/>
    </source>
</evidence>
<dbReference type="InterPro" id="IPR028345">
    <property type="entry name" value="Antibiotic_NAT-like"/>
</dbReference>
<evidence type="ECO:0000256" key="4">
    <source>
        <dbReference type="RuleBase" id="RU365031"/>
    </source>
</evidence>